<feature type="region of interest" description="Disordered" evidence="2">
    <location>
        <begin position="212"/>
        <end position="366"/>
    </location>
</feature>
<dbReference type="EMBL" id="NBIV01000015">
    <property type="protein sequence ID" value="PXF48248.1"/>
    <property type="molecule type" value="Genomic_DNA"/>
</dbReference>
<evidence type="ECO:0000313" key="4">
    <source>
        <dbReference type="Proteomes" id="UP000247409"/>
    </source>
</evidence>
<accession>A0A2V3J1I4</accession>
<evidence type="ECO:0000256" key="1">
    <source>
        <dbReference type="ARBA" id="ARBA00005536"/>
    </source>
</evidence>
<feature type="region of interest" description="Disordered" evidence="2">
    <location>
        <begin position="1"/>
        <end position="39"/>
    </location>
</feature>
<dbReference type="PANTHER" id="PTHR12161:SF5">
    <property type="entry name" value="IST1 HOMOLOG"/>
    <property type="match status" value="1"/>
</dbReference>
<comment type="caution">
    <text evidence="3">The sequence shown here is derived from an EMBL/GenBank/DDBJ whole genome shotgun (WGS) entry which is preliminary data.</text>
</comment>
<dbReference type="Pfam" id="PF03398">
    <property type="entry name" value="Ist1"/>
    <property type="match status" value="1"/>
</dbReference>
<comment type="similarity">
    <text evidence="1">Belongs to the IST1 family.</text>
</comment>
<feature type="compositionally biased region" description="Pro residues" evidence="2">
    <location>
        <begin position="279"/>
        <end position="306"/>
    </location>
</feature>
<dbReference type="InterPro" id="IPR005061">
    <property type="entry name" value="Ist1"/>
</dbReference>
<dbReference type="STRING" id="448386.A0A2V3J1I4"/>
<dbReference type="GO" id="GO:0015031">
    <property type="term" value="P:protein transport"/>
    <property type="evidence" value="ECO:0007669"/>
    <property type="project" value="InterPro"/>
</dbReference>
<feature type="compositionally biased region" description="Basic residues" evidence="2">
    <location>
        <begin position="1"/>
        <end position="14"/>
    </location>
</feature>
<keyword evidence="4" id="KW-1185">Reference proteome</keyword>
<dbReference type="InterPro" id="IPR042277">
    <property type="entry name" value="IST1-like"/>
</dbReference>
<evidence type="ECO:0000256" key="2">
    <source>
        <dbReference type="SAM" id="MobiDB-lite"/>
    </source>
</evidence>
<dbReference type="PANTHER" id="PTHR12161">
    <property type="entry name" value="IST1 FAMILY MEMBER"/>
    <property type="match status" value="1"/>
</dbReference>
<dbReference type="AlphaFoldDB" id="A0A2V3J1I4"/>
<reference evidence="3 4" key="1">
    <citation type="journal article" date="2018" name="Mol. Biol. Evol.">
        <title>Analysis of the draft genome of the red seaweed Gracilariopsis chorda provides insights into genome size evolution in Rhodophyta.</title>
        <authorList>
            <person name="Lee J."/>
            <person name="Yang E.C."/>
            <person name="Graf L."/>
            <person name="Yang J.H."/>
            <person name="Qiu H."/>
            <person name="Zel Zion U."/>
            <person name="Chan C.X."/>
            <person name="Stephens T.G."/>
            <person name="Weber A.P.M."/>
            <person name="Boo G.H."/>
            <person name="Boo S.M."/>
            <person name="Kim K.M."/>
            <person name="Shin Y."/>
            <person name="Jung M."/>
            <person name="Lee S.J."/>
            <person name="Yim H.S."/>
            <person name="Lee J.H."/>
            <person name="Bhattacharya D."/>
            <person name="Yoon H.S."/>
        </authorList>
    </citation>
    <scope>NUCLEOTIDE SEQUENCE [LARGE SCALE GENOMIC DNA]</scope>
    <source>
        <strain evidence="3 4">SKKU-2015</strain>
        <tissue evidence="3">Whole body</tissue>
    </source>
</reference>
<gene>
    <name evidence="3" type="ORF">BWQ96_01937</name>
</gene>
<evidence type="ECO:0000313" key="3">
    <source>
        <dbReference type="EMBL" id="PXF48248.1"/>
    </source>
</evidence>
<protein>
    <submittedName>
        <fullName evidence="3">IST1-like protein</fullName>
    </submittedName>
</protein>
<dbReference type="Gene3D" id="1.20.1260.60">
    <property type="entry name" value="Vacuolar protein sorting-associated protein Ist1"/>
    <property type="match status" value="1"/>
</dbReference>
<dbReference type="Proteomes" id="UP000247409">
    <property type="component" value="Unassembled WGS sequence"/>
</dbReference>
<sequence length="377" mass="41030">MKAIKGRFARKLASRTHQQQPSAPATDIPVKPATNPSPAWDATRFRVQLKMARNRIDIQRGKKDNEVQAIRIVIADHLRSHKETLARIQADRILRERTQITAFDVIDTYIQLLQTQNNVLSVQHDFDAAPQDLKENVASVVFASFRLNIPELHTVCSMLRDHFGPAVIDPLRNLSGPHIKYINKTLAISLEGGTPDGYLVLEELSSIATEHNVNWIPPPEDIHLDQASGSRPSDPGYYRPQRFPQPANIPGMTNSSAPPPMNIPGHDPNGNMPYGGVPSAPPPPGMPTASAPPPPGYPNPSAPPFDPSAGAQGTLYPFPNSHAQGHNYIPPPPSGGHHSQSGRNDRGPGGGDGAVPNPPSFLDDDALQARFRDLKKK</sequence>
<dbReference type="OrthoDB" id="29853at2759"/>
<name>A0A2V3J1I4_9FLOR</name>
<organism evidence="3 4">
    <name type="scientific">Gracilariopsis chorda</name>
    <dbReference type="NCBI Taxonomy" id="448386"/>
    <lineage>
        <taxon>Eukaryota</taxon>
        <taxon>Rhodophyta</taxon>
        <taxon>Florideophyceae</taxon>
        <taxon>Rhodymeniophycidae</taxon>
        <taxon>Gracilariales</taxon>
        <taxon>Gracilariaceae</taxon>
        <taxon>Gracilariopsis</taxon>
    </lineage>
</organism>
<proteinExistence type="inferred from homology"/>